<dbReference type="EMBL" id="JBHUIR010000054">
    <property type="protein sequence ID" value="MFD2261007.1"/>
    <property type="molecule type" value="Genomic_DNA"/>
</dbReference>
<dbReference type="Gene3D" id="3.30.930.10">
    <property type="entry name" value="Bira Bifunctional Protein, Domain 2"/>
    <property type="match status" value="1"/>
</dbReference>
<comment type="subcellular location">
    <subcellularLocation>
        <location evidence="5">Cytoplasm</location>
    </subcellularLocation>
</comment>
<feature type="binding site" evidence="5">
    <location>
        <begin position="108"/>
        <end position="115"/>
    </location>
    <ligand>
        <name>substrate</name>
    </ligand>
</feature>
<feature type="binding site" evidence="5">
    <location>
        <begin position="201"/>
        <end position="203"/>
    </location>
    <ligand>
        <name>substrate</name>
    </ligand>
</feature>
<keyword evidence="3 5" id="KW-0012">Acyltransferase</keyword>
<dbReference type="PANTHER" id="PTHR10993:SF7">
    <property type="entry name" value="LIPOYLTRANSFERASE 2, MITOCHONDRIAL-RELATED"/>
    <property type="match status" value="1"/>
</dbReference>
<organism evidence="8 9">
    <name type="scientific">Chelativorans composti</name>
    <dbReference type="NCBI Taxonomy" id="768533"/>
    <lineage>
        <taxon>Bacteria</taxon>
        <taxon>Pseudomonadati</taxon>
        <taxon>Pseudomonadota</taxon>
        <taxon>Alphaproteobacteria</taxon>
        <taxon>Hyphomicrobiales</taxon>
        <taxon>Phyllobacteriaceae</taxon>
        <taxon>Chelativorans</taxon>
    </lineage>
</organism>
<keyword evidence="2 5" id="KW-0808">Transferase</keyword>
<dbReference type="NCBIfam" id="NF010925">
    <property type="entry name" value="PRK14345.1"/>
    <property type="match status" value="1"/>
</dbReference>
<dbReference type="PANTHER" id="PTHR10993">
    <property type="entry name" value="OCTANOYLTRANSFERASE"/>
    <property type="match status" value="1"/>
</dbReference>
<reference evidence="9" key="1">
    <citation type="journal article" date="2019" name="Int. J. Syst. Evol. Microbiol.">
        <title>The Global Catalogue of Microorganisms (GCM) 10K type strain sequencing project: providing services to taxonomists for standard genome sequencing and annotation.</title>
        <authorList>
            <consortium name="The Broad Institute Genomics Platform"/>
            <consortium name="The Broad Institute Genome Sequencing Center for Infectious Disease"/>
            <person name="Wu L."/>
            <person name="Ma J."/>
        </authorList>
    </citation>
    <scope>NUCLEOTIDE SEQUENCE [LARGE SCALE GENOMIC DNA]</scope>
    <source>
        <strain evidence="9">KCTC 23707</strain>
    </source>
</reference>
<keyword evidence="5" id="KW-0963">Cytoplasm</keyword>
<gene>
    <name evidence="5 8" type="primary">lipB</name>
    <name evidence="8" type="ORF">ACFSMZ_14740</name>
</gene>
<evidence type="ECO:0000259" key="7">
    <source>
        <dbReference type="PROSITE" id="PS51733"/>
    </source>
</evidence>
<dbReference type="InterPro" id="IPR000544">
    <property type="entry name" value="Octanoyltransferase"/>
</dbReference>
<dbReference type="PROSITE" id="PS51733">
    <property type="entry name" value="BPL_LPL_CATALYTIC"/>
    <property type="match status" value="1"/>
</dbReference>
<feature type="site" description="Lowers pKa of active site Cys" evidence="5">
    <location>
        <position position="185"/>
    </location>
</feature>
<evidence type="ECO:0000256" key="3">
    <source>
        <dbReference type="ARBA" id="ARBA00023315"/>
    </source>
</evidence>
<comment type="function">
    <text evidence="4 5">Catalyzes the transfer of endogenously produced octanoic acid from octanoyl-acyl-carrier-protein onto the lipoyl domains of lipoate-dependent enzymes. Lipoyl-ACP can also act as a substrate although octanoyl-ACP is likely to be the physiological substrate.</text>
</comment>
<dbReference type="SUPFAM" id="SSF55681">
    <property type="entry name" value="Class II aaRS and biotin synthetases"/>
    <property type="match status" value="1"/>
</dbReference>
<evidence type="ECO:0000313" key="9">
    <source>
        <dbReference type="Proteomes" id="UP001597373"/>
    </source>
</evidence>
<dbReference type="NCBIfam" id="TIGR00214">
    <property type="entry name" value="lipB"/>
    <property type="match status" value="1"/>
</dbReference>
<comment type="pathway">
    <text evidence="1 5">Protein modification; protein lipoylation via endogenous pathway; protein N(6)-(lipoyl)lysine from octanoyl-[acyl-carrier-protein]: step 1/2.</text>
</comment>
<comment type="catalytic activity">
    <reaction evidence="5">
        <text>octanoyl-[ACP] + L-lysyl-[protein] = N(6)-octanoyl-L-lysyl-[protein] + holo-[ACP] + H(+)</text>
        <dbReference type="Rhea" id="RHEA:17665"/>
        <dbReference type="Rhea" id="RHEA-COMP:9636"/>
        <dbReference type="Rhea" id="RHEA-COMP:9685"/>
        <dbReference type="Rhea" id="RHEA-COMP:9752"/>
        <dbReference type="Rhea" id="RHEA-COMP:9928"/>
        <dbReference type="ChEBI" id="CHEBI:15378"/>
        <dbReference type="ChEBI" id="CHEBI:29969"/>
        <dbReference type="ChEBI" id="CHEBI:64479"/>
        <dbReference type="ChEBI" id="CHEBI:78463"/>
        <dbReference type="ChEBI" id="CHEBI:78809"/>
        <dbReference type="EC" id="2.3.1.181"/>
    </reaction>
</comment>
<evidence type="ECO:0000256" key="1">
    <source>
        <dbReference type="ARBA" id="ARBA00004821"/>
    </source>
</evidence>
<dbReference type="NCBIfam" id="NF010921">
    <property type="entry name" value="PRK14341.1"/>
    <property type="match status" value="1"/>
</dbReference>
<dbReference type="Proteomes" id="UP001597373">
    <property type="component" value="Unassembled WGS sequence"/>
</dbReference>
<evidence type="ECO:0000256" key="6">
    <source>
        <dbReference type="SAM" id="MobiDB-lite"/>
    </source>
</evidence>
<feature type="active site" description="Acyl-thioester intermediate" evidence="5">
    <location>
        <position position="219"/>
    </location>
</feature>
<dbReference type="HAMAP" id="MF_00013">
    <property type="entry name" value="LipB"/>
    <property type="match status" value="1"/>
</dbReference>
<dbReference type="EC" id="2.3.1.181" evidence="5"/>
<dbReference type="CDD" id="cd16444">
    <property type="entry name" value="LipB"/>
    <property type="match status" value="1"/>
</dbReference>
<comment type="miscellaneous">
    <text evidence="5">In the reaction, the free carboxyl group of octanoic acid is attached via an amide linkage to the epsilon-amino group of a specific lysine residue of lipoyl domains of lipoate-dependent enzymes.</text>
</comment>
<name>A0ABW5DIP9_9HYPH</name>
<dbReference type="Pfam" id="PF21948">
    <property type="entry name" value="LplA-B_cat"/>
    <property type="match status" value="1"/>
</dbReference>
<comment type="similarity">
    <text evidence="5">Belongs to the LipB family.</text>
</comment>
<dbReference type="InterPro" id="IPR020605">
    <property type="entry name" value="Octanoyltransferase_CS"/>
</dbReference>
<protein>
    <recommendedName>
        <fullName evidence="5">Octanoyltransferase</fullName>
        <ecNumber evidence="5">2.3.1.181</ecNumber>
    </recommendedName>
    <alternativeName>
        <fullName evidence="5">Lipoate-protein ligase B</fullName>
    </alternativeName>
    <alternativeName>
        <fullName evidence="5">Lipoyl/octanoyl transferase</fullName>
    </alternativeName>
    <alternativeName>
        <fullName evidence="5">Octanoyl-[acyl-carrier-protein]-protein N-octanoyltransferase</fullName>
    </alternativeName>
</protein>
<dbReference type="InterPro" id="IPR004143">
    <property type="entry name" value="BPL_LPL_catalytic"/>
</dbReference>
<dbReference type="RefSeq" id="WP_378188864.1">
    <property type="nucleotide sequence ID" value="NZ_BAABGS010000012.1"/>
</dbReference>
<evidence type="ECO:0000256" key="5">
    <source>
        <dbReference type="HAMAP-Rule" id="MF_00013"/>
    </source>
</evidence>
<feature type="region of interest" description="Disordered" evidence="6">
    <location>
        <begin position="1"/>
        <end position="22"/>
    </location>
</feature>
<evidence type="ECO:0000313" key="8">
    <source>
        <dbReference type="EMBL" id="MFD2261007.1"/>
    </source>
</evidence>
<feature type="binding site" evidence="5">
    <location>
        <begin position="188"/>
        <end position="190"/>
    </location>
    <ligand>
        <name>substrate</name>
    </ligand>
</feature>
<dbReference type="InterPro" id="IPR045864">
    <property type="entry name" value="aa-tRNA-synth_II/BPL/LPL"/>
</dbReference>
<dbReference type="GO" id="GO:0033819">
    <property type="term" value="F:lipoyl(octanoyl) transferase activity"/>
    <property type="evidence" value="ECO:0007669"/>
    <property type="project" value="UniProtKB-EC"/>
</dbReference>
<feature type="domain" description="BPL/LPL catalytic" evidence="7">
    <location>
        <begin position="69"/>
        <end position="257"/>
    </location>
</feature>
<keyword evidence="9" id="KW-1185">Reference proteome</keyword>
<dbReference type="PROSITE" id="PS01313">
    <property type="entry name" value="LIPB"/>
    <property type="match status" value="1"/>
</dbReference>
<evidence type="ECO:0000256" key="2">
    <source>
        <dbReference type="ARBA" id="ARBA00022679"/>
    </source>
</evidence>
<evidence type="ECO:0000256" key="4">
    <source>
        <dbReference type="ARBA" id="ARBA00024732"/>
    </source>
</evidence>
<comment type="caution">
    <text evidence="8">The sequence shown here is derived from an EMBL/GenBank/DDBJ whole genome shotgun (WGS) entry which is preliminary data.</text>
</comment>
<accession>A0ABW5DIP9</accession>
<feature type="compositionally biased region" description="Basic and acidic residues" evidence="6">
    <location>
        <begin position="9"/>
        <end position="22"/>
    </location>
</feature>
<sequence>MNHLAASDSRPDRNRTETVEPMTERLAEPNLFLPAPGSEPVEWRVEPGLTAYPEALAFMEARAEQIRAGTAREMVWLVEHPPLYTAGTSAKPSDLIDPNRFPVYDAGRGGEYTYHGPGQRVAYVMLDLKRRREDVRAFVAALEEWIIRTLAAFNVKGERRSGRVGVWVVRPDKPPLPDGSPMEDKIAAIGVRLRKWVSFHGIALNVEPDLSHFGGIVPCGIRSYGVTSLVDLGLPVTMDDADVALKQAFVQVFGPVTPVLRD</sequence>
<proteinExistence type="inferred from homology"/>